<evidence type="ECO:0000313" key="2">
    <source>
        <dbReference type="EMBL" id="KAL3695436.1"/>
    </source>
</evidence>
<dbReference type="EMBL" id="JBJQOH010000002">
    <property type="protein sequence ID" value="KAL3695436.1"/>
    <property type="molecule type" value="Genomic_DNA"/>
</dbReference>
<sequence>MIPEEHIGTEEGELLDQDHPRPEAVVRTEAQRKKTNKDERFRQDSLFRHRWFRWFTQETANRTPIEQKLFTAGSKKGVANFRLHLMELAVEAFLEEKSKPYARPWKTTVSEMSQRLVRFLEEVPMKWNQMYEEWLESKKFKDWTEEVVRVEGEKKFICVPGAAMKNDAEQTKWRKTTEIWMRWFQPKKSITDFGSISGKYKLYESLSDNTIRFISPEDTFTRMDETTRLGVGGMGLTHRIGIVDEELAEVLGHHEVVHYTLKIMHRRLGDKKIHEKCIREMMAFPKSHPAIIRPIGLSKDKKKPMLFFLIWNGGTIERCMNLEKSTRGRISPEGIRLIDQKQRHSMTGRNSCYIFEINCVTEFTTKHTSKFFFITKSDGTTTKIQPCDSSNDKCLPWLARYHP</sequence>
<accession>A0ABD3HX64</accession>
<keyword evidence="3" id="KW-1185">Reference proteome</keyword>
<dbReference type="AlphaFoldDB" id="A0ABD3HX64"/>
<proteinExistence type="predicted"/>
<protein>
    <submittedName>
        <fullName evidence="2">Uncharacterized protein</fullName>
    </submittedName>
</protein>
<dbReference type="Proteomes" id="UP001633002">
    <property type="component" value="Unassembled WGS sequence"/>
</dbReference>
<gene>
    <name evidence="2" type="ORF">R1sor_009512</name>
</gene>
<feature type="compositionally biased region" description="Basic and acidic residues" evidence="1">
    <location>
        <begin position="16"/>
        <end position="38"/>
    </location>
</feature>
<name>A0ABD3HX64_9MARC</name>
<evidence type="ECO:0000313" key="3">
    <source>
        <dbReference type="Proteomes" id="UP001633002"/>
    </source>
</evidence>
<organism evidence="2 3">
    <name type="scientific">Riccia sorocarpa</name>
    <dbReference type="NCBI Taxonomy" id="122646"/>
    <lineage>
        <taxon>Eukaryota</taxon>
        <taxon>Viridiplantae</taxon>
        <taxon>Streptophyta</taxon>
        <taxon>Embryophyta</taxon>
        <taxon>Marchantiophyta</taxon>
        <taxon>Marchantiopsida</taxon>
        <taxon>Marchantiidae</taxon>
        <taxon>Marchantiales</taxon>
        <taxon>Ricciaceae</taxon>
        <taxon>Riccia</taxon>
    </lineage>
</organism>
<comment type="caution">
    <text evidence="2">The sequence shown here is derived from an EMBL/GenBank/DDBJ whole genome shotgun (WGS) entry which is preliminary data.</text>
</comment>
<reference evidence="2 3" key="1">
    <citation type="submission" date="2024-09" db="EMBL/GenBank/DDBJ databases">
        <title>Chromosome-scale assembly of Riccia sorocarpa.</title>
        <authorList>
            <person name="Paukszto L."/>
        </authorList>
    </citation>
    <scope>NUCLEOTIDE SEQUENCE [LARGE SCALE GENOMIC DNA]</scope>
    <source>
        <strain evidence="2">LP-2024</strain>
        <tissue evidence="2">Aerial parts of the thallus</tissue>
    </source>
</reference>
<feature type="region of interest" description="Disordered" evidence="1">
    <location>
        <begin position="1"/>
        <end position="38"/>
    </location>
</feature>
<evidence type="ECO:0000256" key="1">
    <source>
        <dbReference type="SAM" id="MobiDB-lite"/>
    </source>
</evidence>